<sequence length="60" mass="6397">MGNGRSPSETGDYRYSGAVPTLQEIVSPVARSIAFFILHHPLQNGAATPWGSYTLGLLPP</sequence>
<name>A0A0M2PZ19_PROHO</name>
<organism evidence="1 2">
    <name type="scientific">Prochlorothrix hollandica PCC 9006 = CALU 1027</name>
    <dbReference type="NCBI Taxonomy" id="317619"/>
    <lineage>
        <taxon>Bacteria</taxon>
        <taxon>Bacillati</taxon>
        <taxon>Cyanobacteriota</taxon>
        <taxon>Cyanophyceae</taxon>
        <taxon>Prochlorotrichales</taxon>
        <taxon>Prochlorotrichaceae</taxon>
        <taxon>Prochlorothrix</taxon>
    </lineage>
</organism>
<evidence type="ECO:0000313" key="1">
    <source>
        <dbReference type="EMBL" id="KKI99938.1"/>
    </source>
</evidence>
<protein>
    <submittedName>
        <fullName evidence="1">Uncharacterized protein</fullName>
    </submittedName>
</protein>
<comment type="caution">
    <text evidence="1">The sequence shown here is derived from an EMBL/GenBank/DDBJ whole genome shotgun (WGS) entry which is preliminary data.</text>
</comment>
<dbReference type="AlphaFoldDB" id="A0A0M2PZ19"/>
<evidence type="ECO:0000313" key="2">
    <source>
        <dbReference type="Proteomes" id="UP000034681"/>
    </source>
</evidence>
<dbReference type="EMBL" id="AJTX02000004">
    <property type="protein sequence ID" value="KKI99938.1"/>
    <property type="molecule type" value="Genomic_DNA"/>
</dbReference>
<reference evidence="1" key="1">
    <citation type="submission" date="2012-04" db="EMBL/GenBank/DDBJ databases">
        <authorList>
            <person name="Borisov I.G."/>
            <person name="Ivanikova N.V."/>
            <person name="Pinevich A.V."/>
        </authorList>
    </citation>
    <scope>NUCLEOTIDE SEQUENCE</scope>
    <source>
        <strain evidence="1">CALU 1027</strain>
    </source>
</reference>
<dbReference type="Proteomes" id="UP000034681">
    <property type="component" value="Unassembled WGS sequence"/>
</dbReference>
<proteinExistence type="predicted"/>
<gene>
    <name evidence="1" type="ORF">PROH_09075</name>
</gene>
<keyword evidence="2" id="KW-1185">Reference proteome</keyword>
<accession>A0A0M2PZ19</accession>